<evidence type="ECO:0000313" key="1">
    <source>
        <dbReference type="EMBL" id="CAA2630372.1"/>
    </source>
</evidence>
<name>A0A7I8JIM1_SPIIN</name>
<accession>A0A7I8JIM1</accession>
<dbReference type="SUPFAM" id="SSF56672">
    <property type="entry name" value="DNA/RNA polymerases"/>
    <property type="match status" value="1"/>
</dbReference>
<protein>
    <submittedName>
        <fullName evidence="1">Uncharacterized protein</fullName>
    </submittedName>
</protein>
<dbReference type="AlphaFoldDB" id="A0A7I8JIM1"/>
<proteinExistence type="predicted"/>
<reference evidence="1 2" key="1">
    <citation type="submission" date="2019-12" db="EMBL/GenBank/DDBJ databases">
        <authorList>
            <person name="Scholz U."/>
            <person name="Mascher M."/>
            <person name="Fiebig A."/>
        </authorList>
    </citation>
    <scope>NUCLEOTIDE SEQUENCE</scope>
</reference>
<dbReference type="InterPro" id="IPR043502">
    <property type="entry name" value="DNA/RNA_pol_sf"/>
</dbReference>
<dbReference type="Proteomes" id="UP001189122">
    <property type="component" value="Unassembled WGS sequence"/>
</dbReference>
<dbReference type="PANTHER" id="PTHR11439:SF440">
    <property type="entry name" value="INTEGRASE CATALYTIC DOMAIN-CONTAINING PROTEIN"/>
    <property type="match status" value="1"/>
</dbReference>
<evidence type="ECO:0000313" key="2">
    <source>
        <dbReference type="Proteomes" id="UP001189122"/>
    </source>
</evidence>
<dbReference type="EMBL" id="LR743600">
    <property type="protein sequence ID" value="CAA2630372.1"/>
    <property type="molecule type" value="Genomic_DNA"/>
</dbReference>
<dbReference type="PANTHER" id="PTHR11439">
    <property type="entry name" value="GAG-POL-RELATED RETROTRANSPOSON"/>
    <property type="match status" value="1"/>
</dbReference>
<organism evidence="1">
    <name type="scientific">Spirodela intermedia</name>
    <name type="common">Intermediate duckweed</name>
    <dbReference type="NCBI Taxonomy" id="51605"/>
    <lineage>
        <taxon>Eukaryota</taxon>
        <taxon>Viridiplantae</taxon>
        <taxon>Streptophyta</taxon>
        <taxon>Embryophyta</taxon>
        <taxon>Tracheophyta</taxon>
        <taxon>Spermatophyta</taxon>
        <taxon>Magnoliopsida</taxon>
        <taxon>Liliopsida</taxon>
        <taxon>Araceae</taxon>
        <taxon>Lemnoideae</taxon>
        <taxon>Spirodela</taxon>
    </lineage>
</organism>
<dbReference type="EMBL" id="CACRZD030000013">
    <property type="protein sequence ID" value="CAA6669615.1"/>
    <property type="molecule type" value="Genomic_DNA"/>
</dbReference>
<keyword evidence="2" id="KW-1185">Reference proteome</keyword>
<sequence>MHEMDYHQSNSGCTLFFKHSRNRISILLVYVDDMILTRDDLTFLGMEIAYSRHDIFLSQLKYTLDLLKEIRTNDSKPATTPIDLDGKLGRYHKLIGKLIYLSHTRLNITYVIKLLSQFIHDPREVYTVVARRVLLYLKGTPDYDMLFQPHGHTNVKIFTNADYAGSIIDRQFTSGYYSFLGGNLITWHNKKQLVLSRSSVEFEL</sequence>
<gene>
    <name evidence="1" type="ORF">SI7747_13016018</name>
</gene>